<gene>
    <name evidence="2" type="ORF">KIY12_04910</name>
</gene>
<accession>A0A8J8CHM0</accession>
<organism evidence="2 3">
    <name type="scientific">Candidatus Sysuiplasma superficiale</name>
    <dbReference type="NCBI Taxonomy" id="2823368"/>
    <lineage>
        <taxon>Archaea</taxon>
        <taxon>Methanobacteriati</taxon>
        <taxon>Thermoplasmatota</taxon>
        <taxon>Thermoplasmata</taxon>
        <taxon>Candidatus Sysuiplasmatales</taxon>
        <taxon>Candidatus Sysuiplasmataceae</taxon>
        <taxon>Candidatus Sysuiplasma</taxon>
    </lineage>
</organism>
<sequence>TIAELINMYGFTSLSRLAIPSAIPAQNFGNFVTVMLLTFSIFMVLAGAFTSYFGTGKSRAVGAVLLVVGIIVAVVWLSAAQIYGYTNPNLGLVIWGAFLSIVAAIIGAVIAVLVFLFAIMKT</sequence>
<keyword evidence="1" id="KW-0472">Membrane</keyword>
<feature type="transmembrane region" description="Helical" evidence="1">
    <location>
        <begin position="92"/>
        <end position="119"/>
    </location>
</feature>
<keyword evidence="1" id="KW-0812">Transmembrane</keyword>
<reference evidence="2" key="1">
    <citation type="submission" date="2021-05" db="EMBL/GenBank/DDBJ databases">
        <title>Genomic insights into ecological role and evolution of a novel Thermoplasmata order Candidatus Sysuiplasmatales.</title>
        <authorList>
            <person name="Yuan Y."/>
        </authorList>
    </citation>
    <scope>NUCLEOTIDE SEQUENCE</scope>
    <source>
        <strain evidence="2">TUT19-bin139</strain>
    </source>
</reference>
<keyword evidence="1" id="KW-1133">Transmembrane helix</keyword>
<protein>
    <submittedName>
        <fullName evidence="2">Uncharacterized protein</fullName>
    </submittedName>
</protein>
<name>A0A8J8CHM0_9ARCH</name>
<comment type="caution">
    <text evidence="2">The sequence shown here is derived from an EMBL/GenBank/DDBJ whole genome shotgun (WGS) entry which is preliminary data.</text>
</comment>
<feature type="non-terminal residue" evidence="2">
    <location>
        <position position="1"/>
    </location>
</feature>
<proteinExistence type="predicted"/>
<dbReference type="AlphaFoldDB" id="A0A8J8CHM0"/>
<feature type="transmembrane region" description="Helical" evidence="1">
    <location>
        <begin position="60"/>
        <end position="80"/>
    </location>
</feature>
<feature type="transmembrane region" description="Helical" evidence="1">
    <location>
        <begin position="31"/>
        <end position="53"/>
    </location>
</feature>
<dbReference type="EMBL" id="JAHEAC010000035">
    <property type="protein sequence ID" value="MBX8644048.1"/>
    <property type="molecule type" value="Genomic_DNA"/>
</dbReference>
<evidence type="ECO:0000313" key="2">
    <source>
        <dbReference type="EMBL" id="MBX8644048.1"/>
    </source>
</evidence>
<dbReference type="Proteomes" id="UP000750197">
    <property type="component" value="Unassembled WGS sequence"/>
</dbReference>
<evidence type="ECO:0000313" key="3">
    <source>
        <dbReference type="Proteomes" id="UP000750197"/>
    </source>
</evidence>
<evidence type="ECO:0000256" key="1">
    <source>
        <dbReference type="SAM" id="Phobius"/>
    </source>
</evidence>